<protein>
    <recommendedName>
        <fullName evidence="3">BTB domain-containing protein</fullName>
    </recommendedName>
</protein>
<gene>
    <name evidence="1" type="ORF">EV421DRAFT_1900669</name>
</gene>
<dbReference type="SUPFAM" id="SSF54695">
    <property type="entry name" value="POZ domain"/>
    <property type="match status" value="1"/>
</dbReference>
<keyword evidence="2" id="KW-1185">Reference proteome</keyword>
<evidence type="ECO:0000313" key="1">
    <source>
        <dbReference type="EMBL" id="KAK0448005.1"/>
    </source>
</evidence>
<sequence length="236" mass="27205">MNKTESSNHSEPIRDKDFYLEYVVFLAENTLFNVPRYYFENFSEVFTSMYTLPHGDSLNADGSSDEHPLVLQGVTAQEFRSLLNVMFHPKSPPQLTKEGWLGVLRLSNMWRLNDIRNFMAIRQLNHREDMSFTDKIVWGRCYKVAHWMIDGYSGLIDRGDVLSLDEGVRIGVPGTLGIWRAQKVSGGGNDTRATVLEIFEEEIRDVQREDAEYGSRPPSRRSNYSGWQPNFELSLN</sequence>
<organism evidence="1 2">
    <name type="scientific">Armillaria borealis</name>
    <dbReference type="NCBI Taxonomy" id="47425"/>
    <lineage>
        <taxon>Eukaryota</taxon>
        <taxon>Fungi</taxon>
        <taxon>Dikarya</taxon>
        <taxon>Basidiomycota</taxon>
        <taxon>Agaricomycotina</taxon>
        <taxon>Agaricomycetes</taxon>
        <taxon>Agaricomycetidae</taxon>
        <taxon>Agaricales</taxon>
        <taxon>Marasmiineae</taxon>
        <taxon>Physalacriaceae</taxon>
        <taxon>Armillaria</taxon>
    </lineage>
</organism>
<evidence type="ECO:0008006" key="3">
    <source>
        <dbReference type="Google" id="ProtNLM"/>
    </source>
</evidence>
<dbReference type="AlphaFoldDB" id="A0AA39JU74"/>
<comment type="caution">
    <text evidence="1">The sequence shown here is derived from an EMBL/GenBank/DDBJ whole genome shotgun (WGS) entry which is preliminary data.</text>
</comment>
<name>A0AA39JU74_9AGAR</name>
<dbReference type="InterPro" id="IPR011333">
    <property type="entry name" value="SKP1/BTB/POZ_sf"/>
</dbReference>
<evidence type="ECO:0000313" key="2">
    <source>
        <dbReference type="Proteomes" id="UP001175226"/>
    </source>
</evidence>
<proteinExistence type="predicted"/>
<dbReference type="Proteomes" id="UP001175226">
    <property type="component" value="Unassembled WGS sequence"/>
</dbReference>
<reference evidence="1" key="1">
    <citation type="submission" date="2023-06" db="EMBL/GenBank/DDBJ databases">
        <authorList>
            <consortium name="Lawrence Berkeley National Laboratory"/>
            <person name="Ahrendt S."/>
            <person name="Sahu N."/>
            <person name="Indic B."/>
            <person name="Wong-Bajracharya J."/>
            <person name="Merenyi Z."/>
            <person name="Ke H.-M."/>
            <person name="Monk M."/>
            <person name="Kocsube S."/>
            <person name="Drula E."/>
            <person name="Lipzen A."/>
            <person name="Balint B."/>
            <person name="Henrissat B."/>
            <person name="Andreopoulos B."/>
            <person name="Martin F.M."/>
            <person name="Harder C.B."/>
            <person name="Rigling D."/>
            <person name="Ford K.L."/>
            <person name="Foster G.D."/>
            <person name="Pangilinan J."/>
            <person name="Papanicolaou A."/>
            <person name="Barry K."/>
            <person name="LaButti K."/>
            <person name="Viragh M."/>
            <person name="Koriabine M."/>
            <person name="Yan M."/>
            <person name="Riley R."/>
            <person name="Champramary S."/>
            <person name="Plett K.L."/>
            <person name="Tsai I.J."/>
            <person name="Slot J."/>
            <person name="Sipos G."/>
            <person name="Plett J."/>
            <person name="Nagy L.G."/>
            <person name="Grigoriev I.V."/>
        </authorList>
    </citation>
    <scope>NUCLEOTIDE SEQUENCE</scope>
    <source>
        <strain evidence="1">FPL87.14</strain>
    </source>
</reference>
<accession>A0AA39JU74</accession>
<dbReference type="EMBL" id="JAUEPT010000010">
    <property type="protein sequence ID" value="KAK0448005.1"/>
    <property type="molecule type" value="Genomic_DNA"/>
</dbReference>